<name>A0A7X1FB85_9SPHN</name>
<dbReference type="AlphaFoldDB" id="A0A7X1FB85"/>
<evidence type="ECO:0000313" key="3">
    <source>
        <dbReference type="Proteomes" id="UP000520156"/>
    </source>
</evidence>
<keyword evidence="3" id="KW-1185">Reference proteome</keyword>
<dbReference type="PANTHER" id="PTHR30006:SF25">
    <property type="entry name" value="PHOSPHOGLYCERATE TRANSPORT REGULATORY PROTEIN PGTC"/>
    <property type="match status" value="1"/>
</dbReference>
<dbReference type="Gene3D" id="3.40.190.10">
    <property type="entry name" value="Periplasmic binding protein-like II"/>
    <property type="match status" value="2"/>
</dbReference>
<dbReference type="Proteomes" id="UP000520156">
    <property type="component" value="Unassembled WGS sequence"/>
</dbReference>
<gene>
    <name evidence="2" type="ORF">H7F49_17905</name>
</gene>
<reference evidence="2 3" key="1">
    <citation type="submission" date="2020-08" db="EMBL/GenBank/DDBJ databases">
        <title>The genome sequence of Novosphingobium flavum 4Y4.</title>
        <authorList>
            <person name="Liu Y."/>
        </authorList>
    </citation>
    <scope>NUCLEOTIDE SEQUENCE [LARGE SCALE GENOMIC DNA]</scope>
    <source>
        <strain evidence="2 3">4Y4</strain>
    </source>
</reference>
<dbReference type="RefSeq" id="WP_185684933.1">
    <property type="nucleotide sequence ID" value="NZ_JACLAU010000056.1"/>
</dbReference>
<keyword evidence="1" id="KW-0732">Signal</keyword>
<dbReference type="GO" id="GO:0030288">
    <property type="term" value="C:outer membrane-bounded periplasmic space"/>
    <property type="evidence" value="ECO:0007669"/>
    <property type="project" value="TreeGrafter"/>
</dbReference>
<accession>A0A7X1FB85</accession>
<comment type="caution">
    <text evidence="2">The sequence shown here is derived from an EMBL/GenBank/DDBJ whole genome shotgun (WGS) entry which is preliminary data.</text>
</comment>
<proteinExistence type="predicted"/>
<dbReference type="SUPFAM" id="SSF53850">
    <property type="entry name" value="Periplasmic binding protein-like II"/>
    <property type="match status" value="1"/>
</dbReference>
<organism evidence="2 3">
    <name type="scientific">Novosphingobium aerophilum</name>
    <dbReference type="NCBI Taxonomy" id="2839843"/>
    <lineage>
        <taxon>Bacteria</taxon>
        <taxon>Pseudomonadati</taxon>
        <taxon>Pseudomonadota</taxon>
        <taxon>Alphaproteobacteria</taxon>
        <taxon>Sphingomonadales</taxon>
        <taxon>Sphingomonadaceae</taxon>
        <taxon>Novosphingobium</taxon>
    </lineage>
</organism>
<dbReference type="Pfam" id="PF13531">
    <property type="entry name" value="SBP_bac_11"/>
    <property type="match status" value="1"/>
</dbReference>
<sequence>MFHRPPRHERPVKASGCSGLSTISKGVRMASPTASQSRMRTTALALASALLLAGCGAGWPGSQPHGDTALTIYSSTDRAQFDDVVNAFARSHPGISIRYEALSAREVYERTRHEIDKGLTGADLVINSSMDLQIKLVNDGYAQTYASPQRGKLPNWAVWKNQAYAVSSEPIVIGYNKRLIAPADLPRDHDELASLLHRKADMFRGRVAMYDPTTSPTGYLFVTQDLHIDRDNWDLIASIGLVQPRLYTSTAAMIDDLKSGKLLLAYNLIGSYALDRARRDPDFGVIIPRDYVLVGSRVALIARNAEHPRAAQQFLDFILSSEGQTILAGHGMVPLRQDVARNDPLVGAGNIRAIHVGPALMAGVDQINRERFFTKWNSTVRASGDIAEKKNGKGQT</sequence>
<dbReference type="PANTHER" id="PTHR30006">
    <property type="entry name" value="THIAMINE-BINDING PERIPLASMIC PROTEIN-RELATED"/>
    <property type="match status" value="1"/>
</dbReference>
<protein>
    <submittedName>
        <fullName evidence="2">ABC transporter substrate-binding protein</fullName>
    </submittedName>
</protein>
<evidence type="ECO:0000313" key="2">
    <source>
        <dbReference type="EMBL" id="MBC2653559.1"/>
    </source>
</evidence>
<evidence type="ECO:0000256" key="1">
    <source>
        <dbReference type="ARBA" id="ARBA00022729"/>
    </source>
</evidence>
<dbReference type="EMBL" id="JACLAU010000056">
    <property type="protein sequence ID" value="MBC2653559.1"/>
    <property type="molecule type" value="Genomic_DNA"/>
</dbReference>